<evidence type="ECO:0000313" key="2">
    <source>
        <dbReference type="EMBL" id="DAF49793.1"/>
    </source>
</evidence>
<evidence type="ECO:0000256" key="1">
    <source>
        <dbReference type="SAM" id="MobiDB-lite"/>
    </source>
</evidence>
<feature type="compositionally biased region" description="Polar residues" evidence="1">
    <location>
        <begin position="387"/>
        <end position="398"/>
    </location>
</feature>
<sequence>MDEQKNNLLHVPKLEPERDYLSDAEFTHKDQPLAPLPPDVDDTPAQIVEQFEELEGIMNDLPEDLQFLKKTIEKLKKRVNVVWPHGYQPKEPPIEYKPVTPKKLPDGVNHVGHINKEDNPSLADLPSLFPKKTRVNLQIGIPKTLVQLIQDKYRRDTLRLDKYYLQQLQLVLQRYFQQMLMAMAETGMEDITDLTKNFEGTQVKVPSGQGLEHLKDHIVRSQMIRDHKTRLFRKTHSVDNTLKHMRAWHVAEKQRERYYKEKYKDSSTYTQSHSNALLREARSSYDKAYSASLYSMYKYLNSSILLVNDILDMTIKEGQAKAMLVQNGVDIYAFDQGEIDAAQGGQISPSSSSSNNTTSNSNEQNAIPGNNATGAPSGETLPKDGINTPNAEDYSTTPMIGGGFGGALKNTAKGIFGSITDTVKQEANRAKEDALNKAKDILKKKTEKIPGITWN</sequence>
<organism evidence="2">
    <name type="scientific">Myoviridae sp. ctyhJ29</name>
    <dbReference type="NCBI Taxonomy" id="2827719"/>
    <lineage>
        <taxon>Viruses</taxon>
        <taxon>Duplodnaviria</taxon>
        <taxon>Heunggongvirae</taxon>
        <taxon>Uroviricota</taxon>
        <taxon>Caudoviricetes</taxon>
    </lineage>
</organism>
<feature type="region of interest" description="Disordered" evidence="1">
    <location>
        <begin position="343"/>
        <end position="398"/>
    </location>
</feature>
<protein>
    <submittedName>
        <fullName evidence="2">Uncharacterized protein</fullName>
    </submittedName>
</protein>
<reference evidence="2" key="1">
    <citation type="journal article" date="2021" name="Proc. Natl. Acad. Sci. U.S.A.">
        <title>A Catalog of Tens of Thousands of Viruses from Human Metagenomes Reveals Hidden Associations with Chronic Diseases.</title>
        <authorList>
            <person name="Tisza M.J."/>
            <person name="Buck C.B."/>
        </authorList>
    </citation>
    <scope>NUCLEOTIDE SEQUENCE</scope>
    <source>
        <strain evidence="2">CtyhJ29</strain>
    </source>
</reference>
<feature type="compositionally biased region" description="Polar residues" evidence="1">
    <location>
        <begin position="363"/>
        <end position="374"/>
    </location>
</feature>
<accession>A0A8S5SFJ9</accession>
<feature type="compositionally biased region" description="Low complexity" evidence="1">
    <location>
        <begin position="350"/>
        <end position="362"/>
    </location>
</feature>
<proteinExistence type="predicted"/>
<dbReference type="EMBL" id="BK032588">
    <property type="protein sequence ID" value="DAF49793.1"/>
    <property type="molecule type" value="Genomic_DNA"/>
</dbReference>
<name>A0A8S5SFJ9_9CAUD</name>